<dbReference type="EMBL" id="JAGTXO010000005">
    <property type="protein sequence ID" value="KAG8468060.1"/>
    <property type="molecule type" value="Genomic_DNA"/>
</dbReference>
<organism evidence="2 3">
    <name type="scientific">Diacronema lutheri</name>
    <name type="common">Unicellular marine alga</name>
    <name type="synonym">Monochrysis lutheri</name>
    <dbReference type="NCBI Taxonomy" id="2081491"/>
    <lineage>
        <taxon>Eukaryota</taxon>
        <taxon>Haptista</taxon>
        <taxon>Haptophyta</taxon>
        <taxon>Pavlovophyceae</taxon>
        <taxon>Pavlovales</taxon>
        <taxon>Pavlovaceae</taxon>
        <taxon>Diacronema</taxon>
    </lineage>
</organism>
<dbReference type="PANTHER" id="PTHR40429:SF1">
    <property type="entry name" value="FLAGELLAR ASSOCIATED PROTEIN"/>
    <property type="match status" value="1"/>
</dbReference>
<dbReference type="InterPro" id="IPR010736">
    <property type="entry name" value="SHIPPO-rpt"/>
</dbReference>
<proteinExistence type="predicted"/>
<evidence type="ECO:0000313" key="2">
    <source>
        <dbReference type="EMBL" id="KAG8468060.1"/>
    </source>
</evidence>
<name>A0A8J5XU93_DIALT</name>
<gene>
    <name evidence="2" type="ORF">KFE25_007112</name>
</gene>
<keyword evidence="3" id="KW-1185">Reference proteome</keyword>
<comment type="caution">
    <text evidence="2">The sequence shown here is derived from an EMBL/GenBank/DDBJ whole genome shotgun (WGS) entry which is preliminary data.</text>
</comment>
<dbReference type="AlphaFoldDB" id="A0A8J5XU93"/>
<feature type="compositionally biased region" description="Polar residues" evidence="1">
    <location>
        <begin position="290"/>
        <end position="306"/>
    </location>
</feature>
<protein>
    <recommendedName>
        <fullName evidence="4">Flagellar associated protein</fullName>
    </recommendedName>
</protein>
<dbReference type="PANTHER" id="PTHR40429">
    <property type="entry name" value="FLAGELLAR ASSOCIATED PROTEIN"/>
    <property type="match status" value="1"/>
</dbReference>
<reference evidence="2" key="1">
    <citation type="submission" date="2021-05" db="EMBL/GenBank/DDBJ databases">
        <title>The genome of the haptophyte Pavlova lutheri (Diacronema luteri, Pavlovales) - a model for lipid biosynthesis in eukaryotic algae.</title>
        <authorList>
            <person name="Hulatt C.J."/>
            <person name="Posewitz M.C."/>
        </authorList>
    </citation>
    <scope>NUCLEOTIDE SEQUENCE</scope>
    <source>
        <strain evidence="2">NIVA-4/92</strain>
    </source>
</reference>
<dbReference type="OMA" id="IKSSCGE"/>
<evidence type="ECO:0000313" key="3">
    <source>
        <dbReference type="Proteomes" id="UP000751190"/>
    </source>
</evidence>
<feature type="region of interest" description="Disordered" evidence="1">
    <location>
        <begin position="270"/>
        <end position="308"/>
    </location>
</feature>
<sequence>MDTLLCNSSKLSCSSPLGMAQDARRGTWEPMRMSSSSTLGRQLVSTSVSAPSFGFGAATRDTFARVFLSAEHAAATCVSHSPGPAGGGVTLPTGVGKQPLAKHESAPSYAFARALRFPGSGGGGGAASLPGPGRYEVDGGIGRQHSSLFRSVPNFSMGKAKRDVYAKLWDSSGAATVQHGRHSPGPCLYTAPPSIGKQGVSTRATAPAFRFGGSARFGYAHVARASTQPGPGAYDMPSTIGRRIDSRRASEPRPCLGKAGRAAQTHVANSRLDAKRSGGGIVSPGPQAYATPTGSVGKQPESTRQSAARWGFGTASRWGPMLRAEDGVPGPGRYAV</sequence>
<accession>A0A8J5XU93</accession>
<dbReference type="Pfam" id="PF07004">
    <property type="entry name" value="SHIPPO-rpt"/>
    <property type="match status" value="3"/>
</dbReference>
<dbReference type="OrthoDB" id="406368at2759"/>
<evidence type="ECO:0000256" key="1">
    <source>
        <dbReference type="SAM" id="MobiDB-lite"/>
    </source>
</evidence>
<dbReference type="Proteomes" id="UP000751190">
    <property type="component" value="Unassembled WGS sequence"/>
</dbReference>
<evidence type="ECO:0008006" key="4">
    <source>
        <dbReference type="Google" id="ProtNLM"/>
    </source>
</evidence>